<proteinExistence type="predicted"/>
<feature type="region of interest" description="Disordered" evidence="8">
    <location>
        <begin position="29"/>
        <end position="103"/>
    </location>
</feature>
<dbReference type="GO" id="GO:0000398">
    <property type="term" value="P:mRNA splicing, via spliceosome"/>
    <property type="evidence" value="ECO:0007669"/>
    <property type="project" value="InterPro"/>
</dbReference>
<keyword evidence="11" id="KW-0687">Ribonucleoprotein</keyword>
<evidence type="ECO:0000313" key="10">
    <source>
        <dbReference type="Proteomes" id="UP000286641"/>
    </source>
</evidence>
<sequence>MAQPARLRRLPAAPAAAGRRRWARLELPLVRAAAPPSGRPTDRPTSRSQQPLRQAASSFSLRARAGGAGGARERRAALEPAEAEAAVRPEAAEDDEDEEEALPHSEAVDVFQEGLAMVVQDPLLCDLPIQVTLEEVNSQIALEYGQAMTVRVCKMDGEIMPVVVVQNATVLDLKKAIQRYVQLRQEREGGIQHISWSYVWRTYYLISAGEKLTEDRKKLRDYGIRNRDEVSFIKKLRQK</sequence>
<dbReference type="Proteomes" id="UP000286641">
    <property type="component" value="Unplaced"/>
</dbReference>
<evidence type="ECO:0000256" key="3">
    <source>
        <dbReference type="ARBA" id="ARBA00022728"/>
    </source>
</evidence>
<dbReference type="InterPro" id="IPR029071">
    <property type="entry name" value="Ubiquitin-like_domsf"/>
</dbReference>
<evidence type="ECO:0000256" key="4">
    <source>
        <dbReference type="ARBA" id="ARBA00023187"/>
    </source>
</evidence>
<evidence type="ECO:0000256" key="1">
    <source>
        <dbReference type="ARBA" id="ARBA00004123"/>
    </source>
</evidence>
<keyword evidence="3" id="KW-0747">Spliceosome</keyword>
<reference key="1">
    <citation type="submission" date="2019-01" db="UniProtKB">
        <authorList>
            <consortium name="RefSeq"/>
        </authorList>
    </citation>
    <scope>IDENTIFICATION</scope>
</reference>
<dbReference type="Pfam" id="PF18036">
    <property type="entry name" value="Ubiquitin_4"/>
    <property type="match status" value="1"/>
</dbReference>
<dbReference type="InterPro" id="IPR040610">
    <property type="entry name" value="SNRNP25_ubiquitin"/>
</dbReference>
<dbReference type="CTD" id="79622"/>
<organism evidence="10 11">
    <name type="scientific">Callorhinus ursinus</name>
    <name type="common">Northern fur seal</name>
    <dbReference type="NCBI Taxonomy" id="34884"/>
    <lineage>
        <taxon>Eukaryota</taxon>
        <taxon>Metazoa</taxon>
        <taxon>Chordata</taxon>
        <taxon>Craniata</taxon>
        <taxon>Vertebrata</taxon>
        <taxon>Euteleostomi</taxon>
        <taxon>Mammalia</taxon>
        <taxon>Eutheria</taxon>
        <taxon>Laurasiatheria</taxon>
        <taxon>Carnivora</taxon>
        <taxon>Caniformia</taxon>
        <taxon>Pinnipedia</taxon>
        <taxon>Otariidae</taxon>
        <taxon>Callorhinus</taxon>
    </lineage>
</organism>
<dbReference type="InterPro" id="IPR039690">
    <property type="entry name" value="SNRNP25"/>
</dbReference>
<evidence type="ECO:0000259" key="9">
    <source>
        <dbReference type="Pfam" id="PF18036"/>
    </source>
</evidence>
<dbReference type="PANTHER" id="PTHR14942">
    <property type="entry name" value="U11/U12 SMALL NUCLEAR RIBONUCLEOPROTEIN 25 KDA PROTEIN"/>
    <property type="match status" value="1"/>
</dbReference>
<evidence type="ECO:0000256" key="5">
    <source>
        <dbReference type="ARBA" id="ARBA00023242"/>
    </source>
</evidence>
<protein>
    <recommendedName>
        <fullName evidence="7">U11/U12 small nuclear ribonucleoprotein 25 kDa protein</fullName>
    </recommendedName>
</protein>
<dbReference type="GO" id="GO:0005689">
    <property type="term" value="C:U12-type spliceosomal complex"/>
    <property type="evidence" value="ECO:0007669"/>
    <property type="project" value="TreeGrafter"/>
</dbReference>
<name>A0A3Q7PJE5_CALUR</name>
<feature type="domain" description="SNRNP25 ubiquitin-like" evidence="9">
    <location>
        <begin position="148"/>
        <end position="236"/>
    </location>
</feature>
<dbReference type="RefSeq" id="XP_025733834.1">
    <property type="nucleotide sequence ID" value="XM_025878049.1"/>
</dbReference>
<evidence type="ECO:0000256" key="2">
    <source>
        <dbReference type="ARBA" id="ARBA00022664"/>
    </source>
</evidence>
<keyword evidence="5" id="KW-0539">Nucleus</keyword>
<comment type="subcellular location">
    <subcellularLocation>
        <location evidence="1">Nucleus</location>
    </subcellularLocation>
</comment>
<gene>
    <name evidence="11" type="primary">SNRNP25</name>
</gene>
<dbReference type="InParanoid" id="A0A3Q7PJE5"/>
<reference evidence="11" key="2">
    <citation type="submission" date="2025-08" db="UniProtKB">
        <authorList>
            <consortium name="RefSeq"/>
        </authorList>
    </citation>
    <scope>IDENTIFICATION</scope>
    <source>
        <tissue evidence="11">Blood</tissue>
    </source>
</reference>
<evidence type="ECO:0000313" key="11">
    <source>
        <dbReference type="RefSeq" id="XP_025733834.1"/>
    </source>
</evidence>
<keyword evidence="10" id="KW-1185">Reference proteome</keyword>
<dbReference type="CDD" id="cd17058">
    <property type="entry name" value="Ubl_SNRNP25"/>
    <property type="match status" value="1"/>
</dbReference>
<dbReference type="PANTHER" id="PTHR14942:SF0">
    <property type="entry name" value="U11_U12 SMALL NUCLEAR RIBONUCLEOPROTEIN 25 KDA PROTEIN"/>
    <property type="match status" value="1"/>
</dbReference>
<dbReference type="Gene3D" id="3.10.20.90">
    <property type="entry name" value="Phosphatidylinositol 3-kinase Catalytic Subunit, Chain A, domain 1"/>
    <property type="match status" value="1"/>
</dbReference>
<accession>A0A3Q7PJE5</accession>
<keyword evidence="2" id="KW-0507">mRNA processing</keyword>
<dbReference type="FunFam" id="3.10.20.90:FF:000194">
    <property type="entry name" value="U11/U12 small nuclear ribonucleoprotein 25 kDa protein"/>
    <property type="match status" value="1"/>
</dbReference>
<keyword evidence="4" id="KW-0508">mRNA splicing</keyword>
<evidence type="ECO:0000256" key="8">
    <source>
        <dbReference type="SAM" id="MobiDB-lite"/>
    </source>
</evidence>
<dbReference type="AlphaFoldDB" id="A0A3Q7PJE5"/>
<dbReference type="SUPFAM" id="SSF54236">
    <property type="entry name" value="Ubiquitin-like"/>
    <property type="match status" value="1"/>
</dbReference>
<comment type="subunit">
    <text evidence="6">Component of the U11/U12 snRNPs that are part of the U12-type spliceosome.</text>
</comment>
<feature type="compositionally biased region" description="Polar residues" evidence="8">
    <location>
        <begin position="46"/>
        <end position="60"/>
    </location>
</feature>
<evidence type="ECO:0000256" key="6">
    <source>
        <dbReference type="ARBA" id="ARBA00062927"/>
    </source>
</evidence>
<evidence type="ECO:0000256" key="7">
    <source>
        <dbReference type="ARBA" id="ARBA00074157"/>
    </source>
</evidence>